<sequence>MWACWTSPRLFPATYYLTAGNCTASIFIYTLTTTISWKLLNQIVALTTGSPVHADRHGDLQHALDVGTGSGVWMSEMSRQHPHCQFVGCDVVDQTSAEALPPQCSFIYGDILQCLPFDDDQFDLVHQSFMLFHIPRKQWRHVLEELARVCKRGGIVNVVELDWRPIRAGPSCTRIANAIEHCQDALAMDCRVTARLARLLGHAGFTDVSEQCVDIPLGCWGGKLGACMQQAFSQVVNSAAPMLRRLGALAQHELDHHMQAMDAELGRHRTSIALHVYTARK</sequence>
<reference evidence="3" key="1">
    <citation type="journal article" date="2018" name="Nat. Microbiol.">
        <title>Leveraging single-cell genomics to expand the fungal tree of life.</title>
        <authorList>
            <person name="Ahrendt S.R."/>
            <person name="Quandt C.A."/>
            <person name="Ciobanu D."/>
            <person name="Clum A."/>
            <person name="Salamov A."/>
            <person name="Andreopoulos B."/>
            <person name="Cheng J.F."/>
            <person name="Woyke T."/>
            <person name="Pelin A."/>
            <person name="Henrissat B."/>
            <person name="Reynolds N.K."/>
            <person name="Benny G.L."/>
            <person name="Smith M.E."/>
            <person name="James T.Y."/>
            <person name="Grigoriev I.V."/>
        </authorList>
    </citation>
    <scope>NUCLEOTIDE SEQUENCE [LARGE SCALE GENOMIC DNA]</scope>
    <source>
        <strain evidence="3">Benny S71-1</strain>
    </source>
</reference>
<dbReference type="SUPFAM" id="SSF53335">
    <property type="entry name" value="S-adenosyl-L-methionine-dependent methyltransferases"/>
    <property type="match status" value="1"/>
</dbReference>
<dbReference type="EMBL" id="KZ989248">
    <property type="protein sequence ID" value="RKP27219.1"/>
    <property type="molecule type" value="Genomic_DNA"/>
</dbReference>
<evidence type="ECO:0000313" key="3">
    <source>
        <dbReference type="Proteomes" id="UP000278143"/>
    </source>
</evidence>
<dbReference type="Gene3D" id="3.40.50.150">
    <property type="entry name" value="Vaccinia Virus protein VP39"/>
    <property type="match status" value="1"/>
</dbReference>
<dbReference type="CDD" id="cd02440">
    <property type="entry name" value="AdoMet_MTases"/>
    <property type="match status" value="1"/>
</dbReference>
<accession>A0A4V1J239</accession>
<dbReference type="InterPro" id="IPR029063">
    <property type="entry name" value="SAM-dependent_MTases_sf"/>
</dbReference>
<dbReference type="GO" id="GO:0032259">
    <property type="term" value="P:methylation"/>
    <property type="evidence" value="ECO:0007669"/>
    <property type="project" value="UniProtKB-KW"/>
</dbReference>
<evidence type="ECO:0000259" key="1">
    <source>
        <dbReference type="Pfam" id="PF13649"/>
    </source>
</evidence>
<dbReference type="OrthoDB" id="2013972at2759"/>
<keyword evidence="3" id="KW-1185">Reference proteome</keyword>
<keyword evidence="2" id="KW-0489">Methyltransferase</keyword>
<proteinExistence type="predicted"/>
<evidence type="ECO:0000313" key="2">
    <source>
        <dbReference type="EMBL" id="RKP27219.1"/>
    </source>
</evidence>
<dbReference type="AlphaFoldDB" id="A0A4V1J239"/>
<dbReference type="Proteomes" id="UP000278143">
    <property type="component" value="Unassembled WGS sequence"/>
</dbReference>
<name>A0A4V1J239_9FUNG</name>
<keyword evidence="2" id="KW-0808">Transferase</keyword>
<dbReference type="InterPro" id="IPR041698">
    <property type="entry name" value="Methyltransf_25"/>
</dbReference>
<dbReference type="PANTHER" id="PTHR43591">
    <property type="entry name" value="METHYLTRANSFERASE"/>
    <property type="match status" value="1"/>
</dbReference>
<feature type="domain" description="Methyltransferase" evidence="1">
    <location>
        <begin position="64"/>
        <end position="154"/>
    </location>
</feature>
<organism evidence="2 3">
    <name type="scientific">Syncephalis pseudoplumigaleata</name>
    <dbReference type="NCBI Taxonomy" id="1712513"/>
    <lineage>
        <taxon>Eukaryota</taxon>
        <taxon>Fungi</taxon>
        <taxon>Fungi incertae sedis</taxon>
        <taxon>Zoopagomycota</taxon>
        <taxon>Zoopagomycotina</taxon>
        <taxon>Zoopagomycetes</taxon>
        <taxon>Zoopagales</taxon>
        <taxon>Piptocephalidaceae</taxon>
        <taxon>Syncephalis</taxon>
    </lineage>
</organism>
<gene>
    <name evidence="2" type="ORF">SYNPS1DRAFT_13026</name>
</gene>
<dbReference type="GO" id="GO:0008168">
    <property type="term" value="F:methyltransferase activity"/>
    <property type="evidence" value="ECO:0007669"/>
    <property type="project" value="UniProtKB-KW"/>
</dbReference>
<dbReference type="Pfam" id="PF13649">
    <property type="entry name" value="Methyltransf_25"/>
    <property type="match status" value="1"/>
</dbReference>
<protein>
    <submittedName>
        <fullName evidence="2">S-adenosyl-L-methionine-dependent methyltransferase</fullName>
    </submittedName>
</protein>